<reference evidence="1" key="1">
    <citation type="submission" date="2020-09" db="EMBL/GenBank/DDBJ databases">
        <authorList>
            <person name="Kikuchi T."/>
        </authorList>
    </citation>
    <scope>NUCLEOTIDE SEQUENCE</scope>
    <source>
        <strain evidence="1">SH1</strain>
    </source>
</reference>
<comment type="caution">
    <text evidence="1">The sequence shown here is derived from an EMBL/GenBank/DDBJ whole genome shotgun (WGS) entry which is preliminary data.</text>
</comment>
<dbReference type="Proteomes" id="UP000783686">
    <property type="component" value="Unassembled WGS sequence"/>
</dbReference>
<evidence type="ECO:0000313" key="2">
    <source>
        <dbReference type="Proteomes" id="UP000614601"/>
    </source>
</evidence>
<gene>
    <name evidence="1" type="ORF">BOKJ2_LOCUS8698</name>
</gene>
<keyword evidence="2" id="KW-1185">Reference proteome</keyword>
<dbReference type="Proteomes" id="UP000614601">
    <property type="component" value="Unassembled WGS sequence"/>
</dbReference>
<organism evidence="1 2">
    <name type="scientific">Bursaphelenchus okinawaensis</name>
    <dbReference type="NCBI Taxonomy" id="465554"/>
    <lineage>
        <taxon>Eukaryota</taxon>
        <taxon>Metazoa</taxon>
        <taxon>Ecdysozoa</taxon>
        <taxon>Nematoda</taxon>
        <taxon>Chromadorea</taxon>
        <taxon>Rhabditida</taxon>
        <taxon>Tylenchina</taxon>
        <taxon>Tylenchomorpha</taxon>
        <taxon>Aphelenchoidea</taxon>
        <taxon>Aphelenchoididae</taxon>
        <taxon>Bursaphelenchus</taxon>
    </lineage>
</organism>
<sequence>MDNWTVDMDQIADINVYDEGISQYKLMDEASQLKFLAALGLGKAMVRCRVYKDDEDEPKNYLEDNNYTFNVSDKEMDSRPELANVVDWLKDRGYRFSSSI</sequence>
<protein>
    <submittedName>
        <fullName evidence="1">Uncharacterized protein</fullName>
    </submittedName>
</protein>
<dbReference type="AlphaFoldDB" id="A0A811KYH5"/>
<evidence type="ECO:0000313" key="1">
    <source>
        <dbReference type="EMBL" id="CAD5219946.1"/>
    </source>
</evidence>
<dbReference type="OrthoDB" id="5826469at2759"/>
<name>A0A811KYH5_9BILA</name>
<accession>A0A811KYH5</accession>
<dbReference type="EMBL" id="CAJFCW020000004">
    <property type="protein sequence ID" value="CAG9113063.1"/>
    <property type="molecule type" value="Genomic_DNA"/>
</dbReference>
<dbReference type="EMBL" id="CAJFDH010000004">
    <property type="protein sequence ID" value="CAD5219946.1"/>
    <property type="molecule type" value="Genomic_DNA"/>
</dbReference>
<proteinExistence type="predicted"/>